<sequence length="81" mass="9567">SEEEVSKLLVAGIDPVKEIHSCFAEFTYTPRSLHDDITPMFCLMVKKGYRDPPYHNWMHAFSVSHFCYLMYKNLMLSNYLE</sequence>
<evidence type="ECO:0000256" key="2">
    <source>
        <dbReference type="ARBA" id="ARBA00022801"/>
    </source>
</evidence>
<accession>A0A3B4A6K4</accession>
<keyword evidence="2" id="KW-0378">Hydrolase</keyword>
<dbReference type="PANTHER" id="PTHR11347">
    <property type="entry name" value="CYCLIC NUCLEOTIDE PHOSPHODIESTERASE"/>
    <property type="match status" value="1"/>
</dbReference>
<reference evidence="4" key="1">
    <citation type="submission" date="2025-08" db="UniProtKB">
        <authorList>
            <consortium name="Ensembl"/>
        </authorList>
    </citation>
    <scope>IDENTIFICATION</scope>
</reference>
<dbReference type="Proteomes" id="UP000261520">
    <property type="component" value="Unplaced"/>
</dbReference>
<organism evidence="4 5">
    <name type="scientific">Periophthalmus magnuspinnatus</name>
    <dbReference type="NCBI Taxonomy" id="409849"/>
    <lineage>
        <taxon>Eukaryota</taxon>
        <taxon>Metazoa</taxon>
        <taxon>Chordata</taxon>
        <taxon>Craniata</taxon>
        <taxon>Vertebrata</taxon>
        <taxon>Euteleostomi</taxon>
        <taxon>Actinopterygii</taxon>
        <taxon>Neopterygii</taxon>
        <taxon>Teleostei</taxon>
        <taxon>Neoteleostei</taxon>
        <taxon>Acanthomorphata</taxon>
        <taxon>Gobiaria</taxon>
        <taxon>Gobiiformes</taxon>
        <taxon>Gobioidei</taxon>
        <taxon>Gobiidae</taxon>
        <taxon>Oxudercinae</taxon>
        <taxon>Periophthalmus</taxon>
    </lineage>
</organism>
<dbReference type="AlphaFoldDB" id="A0A3B4A6K4"/>
<reference evidence="4" key="2">
    <citation type="submission" date="2025-09" db="UniProtKB">
        <authorList>
            <consortium name="Ensembl"/>
        </authorList>
    </citation>
    <scope>IDENTIFICATION</scope>
</reference>
<dbReference type="SUPFAM" id="SSF109604">
    <property type="entry name" value="HD-domain/PDEase-like"/>
    <property type="match status" value="1"/>
</dbReference>
<protein>
    <recommendedName>
        <fullName evidence="3">PDEase domain-containing protein</fullName>
    </recommendedName>
</protein>
<feature type="domain" description="PDEase" evidence="3">
    <location>
        <begin position="1"/>
        <end position="81"/>
    </location>
</feature>
<dbReference type="GO" id="GO:0004114">
    <property type="term" value="F:3',5'-cyclic-nucleotide phosphodiesterase activity"/>
    <property type="evidence" value="ECO:0007669"/>
    <property type="project" value="InterPro"/>
</dbReference>
<dbReference type="PROSITE" id="PS51845">
    <property type="entry name" value="PDEASE_I_2"/>
    <property type="match status" value="1"/>
</dbReference>
<evidence type="ECO:0000313" key="4">
    <source>
        <dbReference type="Ensembl" id="ENSPMGP00000012688.1"/>
    </source>
</evidence>
<dbReference type="Ensembl" id="ENSPMGT00000013536.1">
    <property type="protein sequence ID" value="ENSPMGP00000012688.1"/>
    <property type="gene ID" value="ENSPMGG00000010459.1"/>
</dbReference>
<name>A0A3B4A6K4_9GOBI</name>
<dbReference type="STRING" id="409849.ENSPMGP00000012688"/>
<evidence type="ECO:0000256" key="1">
    <source>
        <dbReference type="ARBA" id="ARBA00022723"/>
    </source>
</evidence>
<dbReference type="InterPro" id="IPR002073">
    <property type="entry name" value="PDEase_catalytic_dom"/>
</dbReference>
<proteinExistence type="predicted"/>
<keyword evidence="1" id="KW-0479">Metal-binding</keyword>
<keyword evidence="5" id="KW-1185">Reference proteome</keyword>
<dbReference type="InterPro" id="IPR036971">
    <property type="entry name" value="PDEase_catalytic_dom_sf"/>
</dbReference>
<evidence type="ECO:0000313" key="5">
    <source>
        <dbReference type="Proteomes" id="UP000261520"/>
    </source>
</evidence>
<dbReference type="Gene3D" id="1.10.1300.10">
    <property type="entry name" value="3'5'-cyclic nucleotide phosphodiesterase, catalytic domain"/>
    <property type="match status" value="1"/>
</dbReference>
<dbReference type="GO" id="GO:0007165">
    <property type="term" value="P:signal transduction"/>
    <property type="evidence" value="ECO:0007669"/>
    <property type="project" value="InterPro"/>
</dbReference>
<dbReference type="GO" id="GO:0046872">
    <property type="term" value="F:metal ion binding"/>
    <property type="evidence" value="ECO:0007669"/>
    <property type="project" value="UniProtKB-KW"/>
</dbReference>
<evidence type="ECO:0000259" key="3">
    <source>
        <dbReference type="PROSITE" id="PS51845"/>
    </source>
</evidence>